<accession>A0A8J5S9Y7</accession>
<keyword evidence="3" id="KW-1185">Reference proteome</keyword>
<sequence length="154" mass="16429">MATSKKDPPSRDRGARMSPSLRPSSSESSSGYGVRRTRSVPSSPDRKFGSSVVNGGGAGLRLLVPLVVAITLRPVGVIAVRVKLWFVRSWQQNPVLPKAHTCQGEIREDRRHPCLAAASGAGRAGKQFVQGHGQDSGIIEVPVHLAEEQTVSKA</sequence>
<organism evidence="2 3">
    <name type="scientific">Zizania palustris</name>
    <name type="common">Northern wild rice</name>
    <dbReference type="NCBI Taxonomy" id="103762"/>
    <lineage>
        <taxon>Eukaryota</taxon>
        <taxon>Viridiplantae</taxon>
        <taxon>Streptophyta</taxon>
        <taxon>Embryophyta</taxon>
        <taxon>Tracheophyta</taxon>
        <taxon>Spermatophyta</taxon>
        <taxon>Magnoliopsida</taxon>
        <taxon>Liliopsida</taxon>
        <taxon>Poales</taxon>
        <taxon>Poaceae</taxon>
        <taxon>BOP clade</taxon>
        <taxon>Oryzoideae</taxon>
        <taxon>Oryzeae</taxon>
        <taxon>Zizaniinae</taxon>
        <taxon>Zizania</taxon>
    </lineage>
</organism>
<proteinExistence type="predicted"/>
<dbReference type="EMBL" id="JAAALK010000285">
    <property type="protein sequence ID" value="KAG8063987.1"/>
    <property type="molecule type" value="Genomic_DNA"/>
</dbReference>
<dbReference type="AlphaFoldDB" id="A0A8J5S9Y7"/>
<evidence type="ECO:0000313" key="3">
    <source>
        <dbReference type="Proteomes" id="UP000729402"/>
    </source>
</evidence>
<dbReference type="Proteomes" id="UP000729402">
    <property type="component" value="Unassembled WGS sequence"/>
</dbReference>
<reference evidence="2" key="2">
    <citation type="submission" date="2021-02" db="EMBL/GenBank/DDBJ databases">
        <authorList>
            <person name="Kimball J.A."/>
            <person name="Haas M.W."/>
            <person name="Macchietto M."/>
            <person name="Kono T."/>
            <person name="Duquette J."/>
            <person name="Shao M."/>
        </authorList>
    </citation>
    <scope>NUCLEOTIDE SEQUENCE</scope>
    <source>
        <tissue evidence="2">Fresh leaf tissue</tissue>
    </source>
</reference>
<gene>
    <name evidence="2" type="ORF">GUJ93_ZPchr0004g39043</name>
</gene>
<evidence type="ECO:0000256" key="1">
    <source>
        <dbReference type="SAM" id="MobiDB-lite"/>
    </source>
</evidence>
<evidence type="ECO:0000313" key="2">
    <source>
        <dbReference type="EMBL" id="KAG8063987.1"/>
    </source>
</evidence>
<reference evidence="2" key="1">
    <citation type="journal article" date="2021" name="bioRxiv">
        <title>Whole Genome Assembly and Annotation of Northern Wild Rice, Zizania palustris L., Supports a Whole Genome Duplication in the Zizania Genus.</title>
        <authorList>
            <person name="Haas M."/>
            <person name="Kono T."/>
            <person name="Macchietto M."/>
            <person name="Millas R."/>
            <person name="McGilp L."/>
            <person name="Shao M."/>
            <person name="Duquette J."/>
            <person name="Hirsch C.N."/>
            <person name="Kimball J."/>
        </authorList>
    </citation>
    <scope>NUCLEOTIDE SEQUENCE</scope>
    <source>
        <tissue evidence="2">Fresh leaf tissue</tissue>
    </source>
</reference>
<feature type="compositionally biased region" description="Basic and acidic residues" evidence="1">
    <location>
        <begin position="1"/>
        <end position="15"/>
    </location>
</feature>
<feature type="region of interest" description="Disordered" evidence="1">
    <location>
        <begin position="1"/>
        <end position="51"/>
    </location>
</feature>
<name>A0A8J5S9Y7_ZIZPA</name>
<protein>
    <submittedName>
        <fullName evidence="2">Uncharacterized protein</fullName>
    </submittedName>
</protein>
<comment type="caution">
    <text evidence="2">The sequence shown here is derived from an EMBL/GenBank/DDBJ whole genome shotgun (WGS) entry which is preliminary data.</text>
</comment>
<feature type="compositionally biased region" description="Low complexity" evidence="1">
    <location>
        <begin position="18"/>
        <end position="30"/>
    </location>
</feature>